<gene>
    <name evidence="3" type="primary">aes_3</name>
    <name evidence="3" type="ORF">LzC2_24810</name>
</gene>
<evidence type="ECO:0000313" key="3">
    <source>
        <dbReference type="EMBL" id="NNJ26397.1"/>
    </source>
</evidence>
<dbReference type="Pfam" id="PF20434">
    <property type="entry name" value="BD-FAE"/>
    <property type="match status" value="1"/>
</dbReference>
<keyword evidence="4" id="KW-1185">Reference proteome</keyword>
<dbReference type="EMBL" id="WTPX01000076">
    <property type="protein sequence ID" value="NNJ26397.1"/>
    <property type="molecule type" value="Genomic_DNA"/>
</dbReference>
<sequence>MPVALLCLVAFLPPEDPGDDPAANSPAVEGPVIEKQDVDPATAPLPPAKTLEDGVRVWGNLPFRRAGGETLRMDLAIPPLDIYRADPPRTPLLVFVHGGGWVAGTKLRYQSEILARARGGAAAATIEYRLSRVAEGGKYVAPFPAALEDVRAALAFLVDRADELNIDPARIALIGDSAGGHLSLLAALSANETPGGDRGTKDEPNASPRIPVAAVVNLFGVTDMPAYYTGSRHARSVLSLFLEGHLAVRQAAYEAASPVRFIDADDPPVLTLHGTADPVVPYDQAEILHETLKEAGVSNELVPVPGGTHGLFRERGAVRNRVSRFLAAQLRPAAKVPAAGGP</sequence>
<keyword evidence="1 3" id="KW-0378">Hydrolase</keyword>
<dbReference type="Gene3D" id="3.40.50.1820">
    <property type="entry name" value="alpha/beta hydrolase"/>
    <property type="match status" value="1"/>
</dbReference>
<proteinExistence type="predicted"/>
<name>A0ABX1VE92_9PLAN</name>
<accession>A0ABX1VE92</accession>
<comment type="caution">
    <text evidence="3">The sequence shown here is derived from an EMBL/GenBank/DDBJ whole genome shotgun (WGS) entry which is preliminary data.</text>
</comment>
<dbReference type="InterPro" id="IPR049492">
    <property type="entry name" value="BD-FAE-like_dom"/>
</dbReference>
<feature type="domain" description="BD-FAE-like" evidence="2">
    <location>
        <begin position="80"/>
        <end position="292"/>
    </location>
</feature>
<protein>
    <submittedName>
        <fullName evidence="3">Acetyl esterase</fullName>
        <ecNumber evidence="3">3.1.1.-</ecNumber>
    </submittedName>
</protein>
<evidence type="ECO:0000256" key="1">
    <source>
        <dbReference type="ARBA" id="ARBA00022801"/>
    </source>
</evidence>
<dbReference type="EC" id="3.1.1.-" evidence="3"/>
<reference evidence="3 4" key="1">
    <citation type="journal article" date="2020" name="Syst. Appl. Microbiol.">
        <title>Alienimonas chondri sp. nov., a novel planctomycete isolated from the biofilm of the red alga Chondrus crispus.</title>
        <authorList>
            <person name="Vitorino I."/>
            <person name="Albuquerque L."/>
            <person name="Wiegand S."/>
            <person name="Kallscheuer N."/>
            <person name="da Costa M.S."/>
            <person name="Lobo-da-Cunha A."/>
            <person name="Jogler C."/>
            <person name="Lage O.M."/>
        </authorList>
    </citation>
    <scope>NUCLEOTIDE SEQUENCE [LARGE SCALE GENOMIC DNA]</scope>
    <source>
        <strain evidence="3 4">LzC2</strain>
    </source>
</reference>
<dbReference type="SUPFAM" id="SSF53474">
    <property type="entry name" value="alpha/beta-Hydrolases"/>
    <property type="match status" value="1"/>
</dbReference>
<dbReference type="RefSeq" id="WP_171187393.1">
    <property type="nucleotide sequence ID" value="NZ_WTPX01000076.1"/>
</dbReference>
<evidence type="ECO:0000313" key="4">
    <source>
        <dbReference type="Proteomes" id="UP000609651"/>
    </source>
</evidence>
<dbReference type="PANTHER" id="PTHR48081">
    <property type="entry name" value="AB HYDROLASE SUPERFAMILY PROTEIN C4A8.06C"/>
    <property type="match status" value="1"/>
</dbReference>
<dbReference type="InterPro" id="IPR050300">
    <property type="entry name" value="GDXG_lipolytic_enzyme"/>
</dbReference>
<dbReference type="GO" id="GO:0016787">
    <property type="term" value="F:hydrolase activity"/>
    <property type="evidence" value="ECO:0007669"/>
    <property type="project" value="UniProtKB-KW"/>
</dbReference>
<evidence type="ECO:0000259" key="2">
    <source>
        <dbReference type="Pfam" id="PF20434"/>
    </source>
</evidence>
<organism evidence="3 4">
    <name type="scientific">Alienimonas chondri</name>
    <dbReference type="NCBI Taxonomy" id="2681879"/>
    <lineage>
        <taxon>Bacteria</taxon>
        <taxon>Pseudomonadati</taxon>
        <taxon>Planctomycetota</taxon>
        <taxon>Planctomycetia</taxon>
        <taxon>Planctomycetales</taxon>
        <taxon>Planctomycetaceae</taxon>
        <taxon>Alienimonas</taxon>
    </lineage>
</organism>
<dbReference type="InterPro" id="IPR029058">
    <property type="entry name" value="AB_hydrolase_fold"/>
</dbReference>
<dbReference type="Proteomes" id="UP000609651">
    <property type="component" value="Unassembled WGS sequence"/>
</dbReference>